<dbReference type="InterPro" id="IPR053927">
    <property type="entry name" value="FlgK_helical"/>
</dbReference>
<dbReference type="PANTHER" id="PTHR30033">
    <property type="entry name" value="FLAGELLAR HOOK-ASSOCIATED PROTEIN 1"/>
    <property type="match status" value="1"/>
</dbReference>
<dbReference type="STRING" id="640635.SAMN04489806_2094"/>
<dbReference type="InterPro" id="IPR010930">
    <property type="entry name" value="Flg_bb/hook_C_dom"/>
</dbReference>
<dbReference type="NCBIfam" id="TIGR02492">
    <property type="entry name" value="flgK_ends"/>
    <property type="match status" value="1"/>
</dbReference>
<dbReference type="Pfam" id="PF22638">
    <property type="entry name" value="FlgK_D1"/>
    <property type="match status" value="1"/>
</dbReference>
<evidence type="ECO:0000259" key="7">
    <source>
        <dbReference type="Pfam" id="PF06429"/>
    </source>
</evidence>
<reference evidence="9 10" key="1">
    <citation type="submission" date="2016-10" db="EMBL/GenBank/DDBJ databases">
        <authorList>
            <person name="de Groot N.N."/>
        </authorList>
    </citation>
    <scope>NUCLEOTIDE SEQUENCE [LARGE SCALE GENOMIC DNA]</scope>
    <source>
        <strain evidence="9 10">DSM 21799</strain>
    </source>
</reference>
<evidence type="ECO:0000256" key="2">
    <source>
        <dbReference type="ARBA" id="ARBA00004613"/>
    </source>
</evidence>
<keyword evidence="6" id="KW-0975">Bacterial flagellum</keyword>
<evidence type="ECO:0000256" key="6">
    <source>
        <dbReference type="ARBA" id="ARBA00023143"/>
    </source>
</evidence>
<dbReference type="RefSeq" id="WP_091183642.1">
    <property type="nucleotide sequence ID" value="NZ_FNRY01000001.1"/>
</dbReference>
<feature type="domain" description="Flagellar hook-associated protein FlgK helical" evidence="8">
    <location>
        <begin position="103"/>
        <end position="335"/>
    </location>
</feature>
<dbReference type="OrthoDB" id="9802553at2"/>
<evidence type="ECO:0000313" key="9">
    <source>
        <dbReference type="EMBL" id="SEB90689.1"/>
    </source>
</evidence>
<keyword evidence="9" id="KW-0966">Cell projection</keyword>
<comment type="similarity">
    <text evidence="3">Belongs to the flagella basal body rod proteins family.</text>
</comment>
<keyword evidence="10" id="KW-1185">Reference proteome</keyword>
<gene>
    <name evidence="9" type="ORF">SAMN04489806_2094</name>
</gene>
<comment type="subcellular location">
    <subcellularLocation>
        <location evidence="1">Bacterial flagellum</location>
    </subcellularLocation>
    <subcellularLocation>
        <location evidence="2">Secreted</location>
    </subcellularLocation>
</comment>
<evidence type="ECO:0000256" key="4">
    <source>
        <dbReference type="ARBA" id="ARBA00016244"/>
    </source>
</evidence>
<dbReference type="GO" id="GO:0005198">
    <property type="term" value="F:structural molecule activity"/>
    <property type="evidence" value="ECO:0007669"/>
    <property type="project" value="InterPro"/>
</dbReference>
<dbReference type="InterPro" id="IPR002371">
    <property type="entry name" value="FlgK"/>
</dbReference>
<evidence type="ECO:0000256" key="5">
    <source>
        <dbReference type="ARBA" id="ARBA00022525"/>
    </source>
</evidence>
<proteinExistence type="inferred from homology"/>
<protein>
    <recommendedName>
        <fullName evidence="4">Flagellar hook-associated protein 1</fullName>
    </recommendedName>
</protein>
<dbReference type="GO" id="GO:0044780">
    <property type="term" value="P:bacterial-type flagellum assembly"/>
    <property type="evidence" value="ECO:0007669"/>
    <property type="project" value="InterPro"/>
</dbReference>
<dbReference type="PANTHER" id="PTHR30033:SF1">
    <property type="entry name" value="FLAGELLAR HOOK-ASSOCIATED PROTEIN 1"/>
    <property type="match status" value="1"/>
</dbReference>
<name>A0A1H4N5X2_9MICO</name>
<dbReference type="Pfam" id="PF06429">
    <property type="entry name" value="Flg_bbr_C"/>
    <property type="match status" value="1"/>
</dbReference>
<evidence type="ECO:0000256" key="3">
    <source>
        <dbReference type="ARBA" id="ARBA00009677"/>
    </source>
</evidence>
<organism evidence="9 10">
    <name type="scientific">Paramicrobacterium humi</name>
    <dbReference type="NCBI Taxonomy" id="640635"/>
    <lineage>
        <taxon>Bacteria</taxon>
        <taxon>Bacillati</taxon>
        <taxon>Actinomycetota</taxon>
        <taxon>Actinomycetes</taxon>
        <taxon>Micrococcales</taxon>
        <taxon>Microbacteriaceae</taxon>
        <taxon>Paramicrobacterium</taxon>
    </lineage>
</organism>
<accession>A0A1H4N5X2</accession>
<sequence length="470" mass="47745">MSTFSGLNTAYTAIAAARIGIDVTGQNIANQGSEGYTRQRVTTSALDSAAMAGKFSMGVQPGRGVSVDGIARLGNDLLDARVRDTLAASGFWATKATASLTAEGAMAEPGKNGLSSQLSQFWAGWQDLANNPDSDAAAAVILNQAQVLAAQISAGYQSVADQWQSTRVDVNGMTSRVNSAADQIAALNGQIRSALNSGRSANELIDQRNLLAQNVSRLAGATASLESDGTLTVRVGGNALVDGVTARHLVASGPRDLAEGGRVSLAWESRPDLPITLAGGELGGALAVLAPASEGGTLAQVAESYNEVATELARQVNAVHGAGVTADNNPGGDFFALSAEDGPAALGLTVIPQSRAQLALALPDAGALDGGNADLVSQIGQAEGSPDAIWASFVTRFGVATAGDAQRANLAETASVTAVTAQQSVASVDGDEETVNLLTYQTAYQAAARVLTAVDESLDVLINKTGLVGR</sequence>
<evidence type="ECO:0000256" key="1">
    <source>
        <dbReference type="ARBA" id="ARBA00004365"/>
    </source>
</evidence>
<evidence type="ECO:0000259" key="8">
    <source>
        <dbReference type="Pfam" id="PF22638"/>
    </source>
</evidence>
<keyword evidence="9" id="KW-0282">Flagellum</keyword>
<dbReference type="SUPFAM" id="SSF64518">
    <property type="entry name" value="Phase 1 flagellin"/>
    <property type="match status" value="1"/>
</dbReference>
<feature type="domain" description="Flagellar basal-body/hook protein C-terminal" evidence="7">
    <location>
        <begin position="428"/>
        <end position="463"/>
    </location>
</feature>
<dbReference type="GO" id="GO:0005576">
    <property type="term" value="C:extracellular region"/>
    <property type="evidence" value="ECO:0007669"/>
    <property type="project" value="UniProtKB-SubCell"/>
</dbReference>
<dbReference type="EMBL" id="FNRY01000001">
    <property type="protein sequence ID" value="SEB90689.1"/>
    <property type="molecule type" value="Genomic_DNA"/>
</dbReference>
<keyword evidence="5" id="KW-0964">Secreted</keyword>
<dbReference type="GO" id="GO:0009424">
    <property type="term" value="C:bacterial-type flagellum hook"/>
    <property type="evidence" value="ECO:0007669"/>
    <property type="project" value="InterPro"/>
</dbReference>
<dbReference type="Proteomes" id="UP000199183">
    <property type="component" value="Unassembled WGS sequence"/>
</dbReference>
<dbReference type="AlphaFoldDB" id="A0A1H4N5X2"/>
<evidence type="ECO:0000313" key="10">
    <source>
        <dbReference type="Proteomes" id="UP000199183"/>
    </source>
</evidence>
<keyword evidence="9" id="KW-0969">Cilium</keyword>